<dbReference type="Proteomes" id="UP001596380">
    <property type="component" value="Unassembled WGS sequence"/>
</dbReference>
<accession>A0ABW2CED6</accession>
<keyword evidence="3" id="KW-0732">Signal</keyword>
<sequence>MTIQVRIALTVAACALPAGAAPAAAHATADPRPSIPPATSNPATGNGAWSVGPANRSGAPAARPYFALEARPGAVVHDLVRIANLTDRRLTFSLYGADAYNTPRDAGFALRTAAEPRTDVGRWIRLGTGKTVIQPRTAREIPFTISVPLNATPGEHIGGVVALNQAIEAVQEDGAARIGLRRAVAARVYLRVAGPAAPGVRVDALAVTRREPLVPVVNRTLGVVRYTVVNTGNLRIAPTANVRATGLLGRPLKEWPARHLPELLPGQSIAIEMPWDGPPPLDAVAVRVDVTAADGVAARTRTGFLAVPWVALLTLLGTVTVCWSVLPRLVRRWRERAGLAAVAPDRRPGGSLPEVRR</sequence>
<feature type="signal peptide" evidence="3">
    <location>
        <begin position="1"/>
        <end position="20"/>
    </location>
</feature>
<protein>
    <recommendedName>
        <fullName evidence="6">DUF916 domain-containing protein</fullName>
    </recommendedName>
</protein>
<name>A0ABW2CED6_9ACTN</name>
<evidence type="ECO:0008006" key="6">
    <source>
        <dbReference type="Google" id="ProtNLM"/>
    </source>
</evidence>
<keyword evidence="2" id="KW-0812">Transmembrane</keyword>
<keyword evidence="2" id="KW-1133">Transmembrane helix</keyword>
<organism evidence="4 5">
    <name type="scientific">Actinomadura yumaensis</name>
    <dbReference type="NCBI Taxonomy" id="111807"/>
    <lineage>
        <taxon>Bacteria</taxon>
        <taxon>Bacillati</taxon>
        <taxon>Actinomycetota</taxon>
        <taxon>Actinomycetes</taxon>
        <taxon>Streptosporangiales</taxon>
        <taxon>Thermomonosporaceae</taxon>
        <taxon>Actinomadura</taxon>
    </lineage>
</organism>
<dbReference type="EMBL" id="JBHSXS010000002">
    <property type="protein sequence ID" value="MFC6879309.1"/>
    <property type="molecule type" value="Genomic_DNA"/>
</dbReference>
<proteinExistence type="predicted"/>
<feature type="transmembrane region" description="Helical" evidence="2">
    <location>
        <begin position="306"/>
        <end position="326"/>
    </location>
</feature>
<dbReference type="RefSeq" id="WP_378063091.1">
    <property type="nucleotide sequence ID" value="NZ_JBHSXS010000002.1"/>
</dbReference>
<feature type="chain" id="PRO_5045693094" description="DUF916 domain-containing protein" evidence="3">
    <location>
        <begin position="21"/>
        <end position="357"/>
    </location>
</feature>
<keyword evidence="5" id="KW-1185">Reference proteome</keyword>
<evidence type="ECO:0000313" key="4">
    <source>
        <dbReference type="EMBL" id="MFC6879309.1"/>
    </source>
</evidence>
<evidence type="ECO:0000313" key="5">
    <source>
        <dbReference type="Proteomes" id="UP001596380"/>
    </source>
</evidence>
<feature type="region of interest" description="Disordered" evidence="1">
    <location>
        <begin position="27"/>
        <end position="55"/>
    </location>
</feature>
<gene>
    <name evidence="4" type="ORF">ACFQKB_05970</name>
</gene>
<evidence type="ECO:0000256" key="3">
    <source>
        <dbReference type="SAM" id="SignalP"/>
    </source>
</evidence>
<reference evidence="5" key="1">
    <citation type="journal article" date="2019" name="Int. J. Syst. Evol. Microbiol.">
        <title>The Global Catalogue of Microorganisms (GCM) 10K type strain sequencing project: providing services to taxonomists for standard genome sequencing and annotation.</title>
        <authorList>
            <consortium name="The Broad Institute Genomics Platform"/>
            <consortium name="The Broad Institute Genome Sequencing Center for Infectious Disease"/>
            <person name="Wu L."/>
            <person name="Ma J."/>
        </authorList>
    </citation>
    <scope>NUCLEOTIDE SEQUENCE [LARGE SCALE GENOMIC DNA]</scope>
    <source>
        <strain evidence="5">JCM 3369</strain>
    </source>
</reference>
<evidence type="ECO:0000256" key="1">
    <source>
        <dbReference type="SAM" id="MobiDB-lite"/>
    </source>
</evidence>
<keyword evidence="2" id="KW-0472">Membrane</keyword>
<comment type="caution">
    <text evidence="4">The sequence shown here is derived from an EMBL/GenBank/DDBJ whole genome shotgun (WGS) entry which is preliminary data.</text>
</comment>
<evidence type="ECO:0000256" key="2">
    <source>
        <dbReference type="SAM" id="Phobius"/>
    </source>
</evidence>